<feature type="compositionally biased region" description="Polar residues" evidence="1">
    <location>
        <begin position="1342"/>
        <end position="1359"/>
    </location>
</feature>
<feature type="compositionally biased region" description="Pro residues" evidence="1">
    <location>
        <begin position="867"/>
        <end position="880"/>
    </location>
</feature>
<dbReference type="Proteomes" id="UP000001058">
    <property type="component" value="Unassembled WGS sequence"/>
</dbReference>
<dbReference type="RefSeq" id="XP_002949249.1">
    <property type="nucleotide sequence ID" value="XM_002949203.1"/>
</dbReference>
<feature type="compositionally biased region" description="Low complexity" evidence="1">
    <location>
        <begin position="1253"/>
        <end position="1269"/>
    </location>
</feature>
<dbReference type="GO" id="GO:0003713">
    <property type="term" value="F:transcription coactivator activity"/>
    <property type="evidence" value="ECO:0007669"/>
    <property type="project" value="TreeGrafter"/>
</dbReference>
<feature type="region of interest" description="Disordered" evidence="1">
    <location>
        <begin position="299"/>
        <end position="330"/>
    </location>
</feature>
<dbReference type="OrthoDB" id="538720at2759"/>
<organism evidence="3">
    <name type="scientific">Volvox carteri f. nagariensis</name>
    <dbReference type="NCBI Taxonomy" id="3068"/>
    <lineage>
        <taxon>Eukaryota</taxon>
        <taxon>Viridiplantae</taxon>
        <taxon>Chlorophyta</taxon>
        <taxon>core chlorophytes</taxon>
        <taxon>Chlorophyceae</taxon>
        <taxon>CS clade</taxon>
        <taxon>Chlamydomonadales</taxon>
        <taxon>Volvocaceae</taxon>
        <taxon>Volvox</taxon>
    </lineage>
</organism>
<name>D8TS07_VOLCA</name>
<feature type="compositionally biased region" description="Gly residues" evidence="1">
    <location>
        <begin position="1036"/>
        <end position="1045"/>
    </location>
</feature>
<dbReference type="PANTHER" id="PTHR46007">
    <property type="entry name" value="MEDIATOR OF RNA POLYMERASE II TRANSCRIPTION SUBUNIT 12"/>
    <property type="match status" value="1"/>
</dbReference>
<dbReference type="InParanoid" id="D8TS07"/>
<feature type="compositionally biased region" description="Gly residues" evidence="1">
    <location>
        <begin position="841"/>
        <end position="852"/>
    </location>
</feature>
<evidence type="ECO:0000313" key="3">
    <source>
        <dbReference type="Proteomes" id="UP000001058"/>
    </source>
</evidence>
<feature type="compositionally biased region" description="Basic and acidic residues" evidence="1">
    <location>
        <begin position="1205"/>
        <end position="1217"/>
    </location>
</feature>
<feature type="region of interest" description="Disordered" evidence="1">
    <location>
        <begin position="42"/>
        <end position="67"/>
    </location>
</feature>
<feature type="compositionally biased region" description="Polar residues" evidence="1">
    <location>
        <begin position="1192"/>
        <end position="1201"/>
    </location>
</feature>
<sequence>MTHIQFRMGRSGLWAVSQDRFPGHLVFGWSRVGDDTIKLQLQPPDSADEQGPGIDRKRQAPADLSEPQAKVQALSGRLAIDWDNPREQAGAGLLLDWRPEGRDGARLAGCAKLVRTTTRLYIGVGQVREWLGEVGARTELQVKVMLDNRMLNGVHQADLLYNKGAHYYWITSRTLKRTAMGKWFLGWSHTPTDGLVLLLRSPSKDEIAAAIAEGFQGKEDDEDTEMSEQQQQQMQLQFQQQQMFQVFSPPSPHPGRVQQTRSLPPLPYGDEEAMLLLQQQQQPLEMDDAVEGGQYHRGTPMSAGPRIGTAGDEDDAVSGLSGDSELRRALGPSDPRLMVAIAAAELQRGVYGVSGTQGANLGRRLAPSPTTGAAAGRGYPGVRDSRDVQLLLPGGGRPQPGTGTAPGSAPPAYREPPARTGSEGLYPQAGGGTPPGQPRTSLPSPARFTNFSEVPGGTAFANVQLPPENLGLEPQPPLSQQQQQQQQRVGAPAMPSQLGATTSIASNLSLAGATQLTGTGSMLQASGVAGPIAAPLRLPTNVSELLPPEYLPAAVSVRCTLDGSLQPDIFACEIHRNRQGHCYLYNLPPTVLEGRSQQDWMISEDGCLVLCLKTVQQANVLVENKSVRSNPSNPQAGGGGGGGSNLDTPVSRGNLPGRGHASLDKPSLARSHRKSSDVDLAAASAKPQAPEYLGGPGVDLSLKAPEPHEQLQQAQAMEDDAAITAAAEPSYVVAALPVERKPDGKRERTAQLLVPRQAVESLYGAVLLPHPVLLRYQIDGELEQQVYLAEVADAGSGELYLRGASMEPLVGRTLVGWGRGNVLSHQILVVCLETRPEASGQGKGGPVVGGPRGGRDEEPRRPRHDQPPSPQLPQQPPAGQPSPQQQQQQTPPNWSISGEAHLAASRSTAHTGATNPFGQQQPALSVVTAAPFSGHPPNRTSTQQQQQQQQQGSPAPGGGAHRQPAQALQPVMSGPLPGVGSSMLPPSLSLMNNGSSTLLPAQASNLPFSASAVRPEGNASAPVGAAAGGRPANAGARGGAAGGTAGQRSPSLNLDAGGGGSMLQTVASATQAPMLVPSSKPGSGGRAVPAAPMFPWEGAAAGQAAPTVFAFGLGVGQEPSSPSPVELPVSGKRTQQQQQNQAPAQGRGSGGPALHSVAAESVVLVPRNTAQATEISSAMAGSHVRAAHGLTSAPSHQQSLHQGVRRMDDDSDHELRRSPARGSGGASGSGELDAIQGNRSGRRHQGSVPEPEGLGLSSLVLGSQGESGSAARYMPGQGVQGGGGSTLAMEPAGPSGHEAQPHAQQSRPRADRSQGQTQSWRFDVQPDAQRPEQAPGGRPGASDNNDNLPESQPSLTSLTAGGLLRATSGNAVGGGGEDGRGHSFPRYVDEPYVPGGTSGRAGPTGDGVDLAGSCGGEGEGGVAGPSCRPAVETVDSRNPPSGFGRHSEGAGHGWAGQAAPRHKYAAETGEQSDVEMEDCGPGPATTTATQSGRAEALLNAGRSHAGLPAAAEQGHGTGDEDRSGQGMDIDSKVAEGGGPQHPQPWQRRGGGSQQAPHEAPPRPAFDQPSTAAEASRQPQLSQGTAATAAPDQVKHQQQQHQQQPTWFPCLDLAGATASAQEQNGADAAPARRASEEAAGTGGCEEGDSGEVDRMPPRRGVLRMLSMVVHEADEANKQHQQQQHRHS</sequence>
<feature type="compositionally biased region" description="Low complexity" evidence="1">
    <location>
        <begin position="1017"/>
        <end position="1035"/>
    </location>
</feature>
<feature type="region of interest" description="Disordered" evidence="1">
    <location>
        <begin position="929"/>
        <end position="964"/>
    </location>
</feature>
<feature type="compositionally biased region" description="Basic and acidic residues" evidence="1">
    <location>
        <begin position="853"/>
        <end position="866"/>
    </location>
</feature>
<feature type="region of interest" description="Disordered" evidence="1">
    <location>
        <begin position="356"/>
        <end position="497"/>
    </location>
</feature>
<dbReference type="EMBL" id="GL378334">
    <property type="protein sequence ID" value="EFJ49742.1"/>
    <property type="molecule type" value="Genomic_DNA"/>
</dbReference>
<dbReference type="KEGG" id="vcn:VOLCADRAFT_120709"/>
<feature type="region of interest" description="Disordered" evidence="1">
    <location>
        <begin position="1013"/>
        <end position="1059"/>
    </location>
</feature>
<feature type="region of interest" description="Disordered" evidence="1">
    <location>
        <begin position="1115"/>
        <end position="1153"/>
    </location>
</feature>
<feature type="compositionally biased region" description="Basic and acidic residues" evidence="1">
    <location>
        <begin position="1517"/>
        <end position="1533"/>
    </location>
</feature>
<feature type="region of interest" description="Disordered" evidence="1">
    <location>
        <begin position="836"/>
        <end position="895"/>
    </location>
</feature>
<dbReference type="GO" id="GO:0045944">
    <property type="term" value="P:positive regulation of transcription by RNA polymerase II"/>
    <property type="evidence" value="ECO:0007669"/>
    <property type="project" value="TreeGrafter"/>
</dbReference>
<proteinExistence type="predicted"/>
<feature type="compositionally biased region" description="Low complexity" evidence="1">
    <location>
        <begin position="881"/>
        <end position="892"/>
    </location>
</feature>
<dbReference type="PANTHER" id="PTHR46007:SF8">
    <property type="entry name" value="C2H2-TYPE DOMAIN-CONTAINING PROTEIN"/>
    <property type="match status" value="1"/>
</dbReference>
<feature type="compositionally biased region" description="Gly residues" evidence="1">
    <location>
        <begin position="1396"/>
        <end position="1405"/>
    </location>
</feature>
<protein>
    <submittedName>
        <fullName evidence="2">Uncharacterized protein</fullName>
    </submittedName>
</protein>
<feature type="region of interest" description="Disordered" evidence="1">
    <location>
        <begin position="625"/>
        <end position="701"/>
    </location>
</feature>
<feature type="compositionally biased region" description="Low complexity" evidence="1">
    <location>
        <begin position="399"/>
        <end position="412"/>
    </location>
</feature>
<feature type="compositionally biased region" description="Polar residues" evidence="1">
    <location>
        <begin position="1567"/>
        <end position="1585"/>
    </location>
</feature>
<dbReference type="InterPro" id="IPR051647">
    <property type="entry name" value="Mediator_comp_sub12"/>
</dbReference>
<evidence type="ECO:0000256" key="1">
    <source>
        <dbReference type="SAM" id="MobiDB-lite"/>
    </source>
</evidence>
<feature type="compositionally biased region" description="Polar residues" evidence="1">
    <location>
        <begin position="1302"/>
        <end position="1320"/>
    </location>
</feature>
<keyword evidence="3" id="KW-1185">Reference proteome</keyword>
<feature type="compositionally biased region" description="Gly residues" evidence="1">
    <location>
        <begin position="1413"/>
        <end position="1423"/>
    </location>
</feature>
<dbReference type="GeneID" id="9623823"/>
<dbReference type="GO" id="GO:0016592">
    <property type="term" value="C:mediator complex"/>
    <property type="evidence" value="ECO:0007669"/>
    <property type="project" value="TreeGrafter"/>
</dbReference>
<gene>
    <name evidence="2" type="ORF">VOLCADRAFT_120709</name>
</gene>
<accession>D8TS07</accession>
<feature type="compositionally biased region" description="Polar residues" evidence="1">
    <location>
        <begin position="439"/>
        <end position="452"/>
    </location>
</feature>
<evidence type="ECO:0000313" key="2">
    <source>
        <dbReference type="EMBL" id="EFJ49742.1"/>
    </source>
</evidence>
<feature type="region of interest" description="Disordered" evidence="1">
    <location>
        <begin position="1188"/>
        <end position="1686"/>
    </location>
</feature>
<reference evidence="2 3" key="1">
    <citation type="journal article" date="2010" name="Science">
        <title>Genomic analysis of organismal complexity in the multicellular green alga Volvox carteri.</title>
        <authorList>
            <person name="Prochnik S.E."/>
            <person name="Umen J."/>
            <person name="Nedelcu A.M."/>
            <person name="Hallmann A."/>
            <person name="Miller S.M."/>
            <person name="Nishii I."/>
            <person name="Ferris P."/>
            <person name="Kuo A."/>
            <person name="Mitros T."/>
            <person name="Fritz-Laylin L.K."/>
            <person name="Hellsten U."/>
            <person name="Chapman J."/>
            <person name="Simakov O."/>
            <person name="Rensing S.A."/>
            <person name="Terry A."/>
            <person name="Pangilinan J."/>
            <person name="Kapitonov V."/>
            <person name="Jurka J."/>
            <person name="Salamov A."/>
            <person name="Shapiro H."/>
            <person name="Schmutz J."/>
            <person name="Grimwood J."/>
            <person name="Lindquist E."/>
            <person name="Lucas S."/>
            <person name="Grigoriev I.V."/>
            <person name="Schmitt R."/>
            <person name="Kirk D."/>
            <person name="Rokhsar D.S."/>
        </authorList>
    </citation>
    <scope>NUCLEOTIDE SEQUENCE [LARGE SCALE GENOMIC DNA]</scope>
    <source>
        <strain evidence="3">f. Nagariensis / Eve</strain>
    </source>
</reference>
<feature type="compositionally biased region" description="Low complexity" evidence="1">
    <location>
        <begin position="1118"/>
        <end position="1145"/>
    </location>
</feature>